<keyword evidence="1" id="KW-0175">Coiled coil</keyword>
<dbReference type="VEuPathDB" id="TrichDB:TVAGG3_0536900"/>
<gene>
    <name evidence="2" type="ORF">TVAG_478300</name>
</gene>
<accession>A2DZU6</accession>
<reference evidence="2" key="1">
    <citation type="submission" date="2006-10" db="EMBL/GenBank/DDBJ databases">
        <authorList>
            <person name="Amadeo P."/>
            <person name="Zhao Q."/>
            <person name="Wortman J."/>
            <person name="Fraser-Liggett C."/>
            <person name="Carlton J."/>
        </authorList>
    </citation>
    <scope>NUCLEOTIDE SEQUENCE</scope>
    <source>
        <strain evidence="2">G3</strain>
    </source>
</reference>
<keyword evidence="3" id="KW-1185">Reference proteome</keyword>
<dbReference type="Proteomes" id="UP000001542">
    <property type="component" value="Unassembled WGS sequence"/>
</dbReference>
<feature type="coiled-coil region" evidence="1">
    <location>
        <begin position="170"/>
        <end position="285"/>
    </location>
</feature>
<dbReference type="RefSeq" id="XP_001326228.1">
    <property type="nucleotide sequence ID" value="XM_001326193.1"/>
</dbReference>
<sequence length="285" mass="33379">MTREDHQLTTIMHNGRMYNVDMAKLREISPKIKSLSQKQPIQLDLSDNKYTEDIFSYFIRLVNDDGSDAIDPSLAPKLVNLIQDWEANSLISKLELRVLSSSDKSLLINYIKYCPDSFHGLRSYLDLHIDQFCSYPELFDLPLSLLFTCLKTQKLPEMTSYSFSHQYLDIYETSKELKSQEEDLNQQKLKLEAQVSQIKQKTTDLDLENQRVQKQNADLEQEIEKLKQQLQEKKKIVTQLQSNIKAETKVMQEAQKNAEKATNELNNARNRLEKLRIQYEKLQIQ</sequence>
<dbReference type="VEuPathDB" id="TrichDB:TVAG_478300"/>
<dbReference type="AlphaFoldDB" id="A2DZU6"/>
<evidence type="ECO:0000313" key="3">
    <source>
        <dbReference type="Proteomes" id="UP000001542"/>
    </source>
</evidence>
<reference evidence="2" key="2">
    <citation type="journal article" date="2007" name="Science">
        <title>Draft genome sequence of the sexually transmitted pathogen Trichomonas vaginalis.</title>
        <authorList>
            <person name="Carlton J.M."/>
            <person name="Hirt R.P."/>
            <person name="Silva J.C."/>
            <person name="Delcher A.L."/>
            <person name="Schatz M."/>
            <person name="Zhao Q."/>
            <person name="Wortman J.R."/>
            <person name="Bidwell S.L."/>
            <person name="Alsmark U.C.M."/>
            <person name="Besteiro S."/>
            <person name="Sicheritz-Ponten T."/>
            <person name="Noel C.J."/>
            <person name="Dacks J.B."/>
            <person name="Foster P.G."/>
            <person name="Simillion C."/>
            <person name="Van de Peer Y."/>
            <person name="Miranda-Saavedra D."/>
            <person name="Barton G.J."/>
            <person name="Westrop G.D."/>
            <person name="Mueller S."/>
            <person name="Dessi D."/>
            <person name="Fiori P.L."/>
            <person name="Ren Q."/>
            <person name="Paulsen I."/>
            <person name="Zhang H."/>
            <person name="Bastida-Corcuera F.D."/>
            <person name="Simoes-Barbosa A."/>
            <person name="Brown M.T."/>
            <person name="Hayes R.D."/>
            <person name="Mukherjee M."/>
            <person name="Okumura C.Y."/>
            <person name="Schneider R."/>
            <person name="Smith A.J."/>
            <person name="Vanacova S."/>
            <person name="Villalvazo M."/>
            <person name="Haas B.J."/>
            <person name="Pertea M."/>
            <person name="Feldblyum T.V."/>
            <person name="Utterback T.R."/>
            <person name="Shu C.L."/>
            <person name="Osoegawa K."/>
            <person name="de Jong P.J."/>
            <person name="Hrdy I."/>
            <person name="Horvathova L."/>
            <person name="Zubacova Z."/>
            <person name="Dolezal P."/>
            <person name="Malik S.B."/>
            <person name="Logsdon J.M. Jr."/>
            <person name="Henze K."/>
            <person name="Gupta A."/>
            <person name="Wang C.C."/>
            <person name="Dunne R.L."/>
            <person name="Upcroft J.A."/>
            <person name="Upcroft P."/>
            <person name="White O."/>
            <person name="Salzberg S.L."/>
            <person name="Tang P."/>
            <person name="Chiu C.-H."/>
            <person name="Lee Y.-S."/>
            <person name="Embley T.M."/>
            <person name="Coombs G.H."/>
            <person name="Mottram J.C."/>
            <person name="Tachezy J."/>
            <person name="Fraser-Liggett C.M."/>
            <person name="Johnson P.J."/>
        </authorList>
    </citation>
    <scope>NUCLEOTIDE SEQUENCE [LARGE SCALE GENOMIC DNA]</scope>
    <source>
        <strain evidence="2">G3</strain>
    </source>
</reference>
<evidence type="ECO:0000256" key="1">
    <source>
        <dbReference type="SAM" id="Coils"/>
    </source>
</evidence>
<dbReference type="EMBL" id="DS113276">
    <property type="protein sequence ID" value="EAY14005.1"/>
    <property type="molecule type" value="Genomic_DNA"/>
</dbReference>
<organism evidence="2 3">
    <name type="scientific">Trichomonas vaginalis (strain ATCC PRA-98 / G3)</name>
    <dbReference type="NCBI Taxonomy" id="412133"/>
    <lineage>
        <taxon>Eukaryota</taxon>
        <taxon>Metamonada</taxon>
        <taxon>Parabasalia</taxon>
        <taxon>Trichomonadida</taxon>
        <taxon>Trichomonadidae</taxon>
        <taxon>Trichomonas</taxon>
    </lineage>
</organism>
<proteinExistence type="predicted"/>
<protein>
    <submittedName>
        <fullName evidence="2">Uncharacterized protein</fullName>
    </submittedName>
</protein>
<evidence type="ECO:0000313" key="2">
    <source>
        <dbReference type="EMBL" id="EAY14005.1"/>
    </source>
</evidence>
<dbReference type="InParanoid" id="A2DZU6"/>
<dbReference type="SMR" id="A2DZU6"/>
<name>A2DZU6_TRIV3</name>
<dbReference type="KEGG" id="tva:4771992"/>